<reference evidence="1" key="1">
    <citation type="journal article" date="2020" name="Microb. Genom.">
        <title>Genetic diversity of clinical and environmental Mucorales isolates obtained from an investigation of mucormycosis cases among solid organ transplant recipients.</title>
        <authorList>
            <person name="Nguyen M.H."/>
            <person name="Kaul D."/>
            <person name="Muto C."/>
            <person name="Cheng S.J."/>
            <person name="Richter R.A."/>
            <person name="Bruno V.M."/>
            <person name="Liu G."/>
            <person name="Beyhan S."/>
            <person name="Sundermann A.J."/>
            <person name="Mounaud S."/>
            <person name="Pasculle A.W."/>
            <person name="Nierman W.C."/>
            <person name="Driscoll E."/>
            <person name="Cumbie R."/>
            <person name="Clancy C.J."/>
            <person name="Dupont C.L."/>
        </authorList>
    </citation>
    <scope>NUCLEOTIDE SEQUENCE</scope>
    <source>
        <strain evidence="1">GL11</strain>
    </source>
</reference>
<protein>
    <submittedName>
        <fullName evidence="1">Uncharacterized protein</fullName>
    </submittedName>
</protein>
<dbReference type="EMBL" id="JAANQT010006762">
    <property type="protein sequence ID" value="KAG1290462.1"/>
    <property type="molecule type" value="Genomic_DNA"/>
</dbReference>
<evidence type="ECO:0000313" key="1">
    <source>
        <dbReference type="EMBL" id="KAG1290462.1"/>
    </source>
</evidence>
<dbReference type="AlphaFoldDB" id="A0A9P6WUK3"/>
<gene>
    <name evidence="1" type="ORF">G6F64_013917</name>
</gene>
<evidence type="ECO:0000313" key="2">
    <source>
        <dbReference type="Proteomes" id="UP000716291"/>
    </source>
</evidence>
<sequence>MSSAPNHHETHGLAAVGSIEQLRLRAGPARRRRQVAVAGDPVAAAVGHTIEDAVFRCHRQQVQRGIRQIDLPLAINKCNRIGDGQRRGHQQVVVGPIGGALAVIARSEQQRHREHRQQCTEVQQQRAPQRPRCGIRCARVNHRRRRCRHWLPADSRRRAPW</sequence>
<proteinExistence type="predicted"/>
<name>A0A9P6WUK3_RHIOR</name>
<comment type="caution">
    <text evidence="1">The sequence shown here is derived from an EMBL/GenBank/DDBJ whole genome shotgun (WGS) entry which is preliminary data.</text>
</comment>
<accession>A0A9P6WUK3</accession>
<dbReference type="Proteomes" id="UP000716291">
    <property type="component" value="Unassembled WGS sequence"/>
</dbReference>
<organism evidence="1 2">
    <name type="scientific">Rhizopus oryzae</name>
    <name type="common">Mucormycosis agent</name>
    <name type="synonym">Rhizopus arrhizus var. delemar</name>
    <dbReference type="NCBI Taxonomy" id="64495"/>
    <lineage>
        <taxon>Eukaryota</taxon>
        <taxon>Fungi</taxon>
        <taxon>Fungi incertae sedis</taxon>
        <taxon>Mucoromycota</taxon>
        <taxon>Mucoromycotina</taxon>
        <taxon>Mucoromycetes</taxon>
        <taxon>Mucorales</taxon>
        <taxon>Mucorineae</taxon>
        <taxon>Rhizopodaceae</taxon>
        <taxon>Rhizopus</taxon>
    </lineage>
</organism>
<keyword evidence="2" id="KW-1185">Reference proteome</keyword>